<keyword evidence="3" id="KW-1185">Reference proteome</keyword>
<dbReference type="AlphaFoldDB" id="A0A814NKE1"/>
<dbReference type="Proteomes" id="UP000663829">
    <property type="component" value="Unassembled WGS sequence"/>
</dbReference>
<dbReference type="SUPFAM" id="SSF56973">
    <property type="entry name" value="Aerolisin/ETX pore-forming domain"/>
    <property type="match status" value="1"/>
</dbReference>
<dbReference type="Proteomes" id="UP000681722">
    <property type="component" value="Unassembled WGS sequence"/>
</dbReference>
<dbReference type="PANTHER" id="PTHR36978">
    <property type="entry name" value="P-LOOP CONTAINING NUCLEOTIDE TRIPHOSPHATE HYDROLASE"/>
    <property type="match status" value="1"/>
</dbReference>
<reference evidence="1" key="1">
    <citation type="submission" date="2021-02" db="EMBL/GenBank/DDBJ databases">
        <authorList>
            <person name="Nowell W R."/>
        </authorList>
    </citation>
    <scope>NUCLEOTIDE SEQUENCE</scope>
</reference>
<dbReference type="Gene3D" id="2.170.15.10">
    <property type="entry name" value="Proaerolysin, chain A, domain 3"/>
    <property type="match status" value="1"/>
</dbReference>
<protein>
    <submittedName>
        <fullName evidence="1">Uncharacterized protein</fullName>
    </submittedName>
</protein>
<dbReference type="InterPro" id="IPR040632">
    <property type="entry name" value="Sulfotransfer_4"/>
</dbReference>
<organism evidence="1 3">
    <name type="scientific">Didymodactylos carnosus</name>
    <dbReference type="NCBI Taxonomy" id="1234261"/>
    <lineage>
        <taxon>Eukaryota</taxon>
        <taxon>Metazoa</taxon>
        <taxon>Spiralia</taxon>
        <taxon>Gnathifera</taxon>
        <taxon>Rotifera</taxon>
        <taxon>Eurotatoria</taxon>
        <taxon>Bdelloidea</taxon>
        <taxon>Philodinida</taxon>
        <taxon>Philodinidae</taxon>
        <taxon>Didymodactylos</taxon>
    </lineage>
</organism>
<dbReference type="SUPFAM" id="SSF52540">
    <property type="entry name" value="P-loop containing nucleoside triphosphate hydrolases"/>
    <property type="match status" value="1"/>
</dbReference>
<dbReference type="PANTHER" id="PTHR36978:SF4">
    <property type="entry name" value="P-LOOP CONTAINING NUCLEOSIDE TRIPHOSPHATE HYDROLASE PROTEIN"/>
    <property type="match status" value="1"/>
</dbReference>
<dbReference type="EMBL" id="CAJNOQ010005275">
    <property type="protein sequence ID" value="CAF1092578.1"/>
    <property type="molecule type" value="Genomic_DNA"/>
</dbReference>
<gene>
    <name evidence="1" type="ORF">GPM918_LOCUS18337</name>
    <name evidence="2" type="ORF">SRO942_LOCUS18334</name>
</gene>
<sequence length="685" mass="77111">MKLKIIGAGFGRTGTLSTKYALEQLGYTCYHMLELRKTPTRSIHWLNAAKSKENQEPFDWDVIFENYDSTVDFPACYFWKELLDYYPDAKVILNVRNPEKWYESVQNTLYKASNSLMLHVAMMWDPTFRKMSEMRDKIVWKGIFQNRFHDKSYTIDIFNRHNDDVKRTVPENRLLVFDVKQGWKPLCDFLDAPVPNTPFPRINDTAEYQNRTIKIPMWIYSLFALFVARHFIYGNAEKILISTTQSNNSVVEFDTSAGLKRPGTIKSIQLNFQKAPTAASAKIYFYVIGYNDGHFRLNILAKYAVPADEIRAEVGIQKFVLRSQLNIGIGQFLAVELGADGGSLYKTPGVHCSIKDPNCSVGDVKNFDCHDYVYSSAMSFTIIPFKDVRGERSIIGVQNYDIGSKVSVIGSGPAKAASFTITPFTGIYSSPVIATPSENPVHFNDASNIGRTGLSYPSRIVMKASYHTPCTIQFFYRSGSGGIIQGPEYGNPYDYCKTEIFELEPKERIIRVEHSRGIQFHWVTSDVEYVSTEIKYELDSAIASAGLQSTSIIRHDIINCADIQQEITGVEFSVKGGLPILEKTVTVRAEVSFGYKYGETHTKEETIKRTLKVNVAPKSSQKAIMVVIVGTIEVPYATRLKIVYADGTILERSGVGGIYKGVNVIDTKVTFGPTVPVKKGDYPLE</sequence>
<name>A0A814NKE1_9BILA</name>
<proteinExistence type="predicted"/>
<dbReference type="Pfam" id="PF17784">
    <property type="entry name" value="Sulfotransfer_4"/>
    <property type="match status" value="1"/>
</dbReference>
<dbReference type="OrthoDB" id="272681at2759"/>
<dbReference type="EMBL" id="CAJOBC010005275">
    <property type="protein sequence ID" value="CAF3858010.1"/>
    <property type="molecule type" value="Genomic_DNA"/>
</dbReference>
<evidence type="ECO:0000313" key="1">
    <source>
        <dbReference type="EMBL" id="CAF1092578.1"/>
    </source>
</evidence>
<evidence type="ECO:0000313" key="3">
    <source>
        <dbReference type="Proteomes" id="UP000663829"/>
    </source>
</evidence>
<dbReference type="InterPro" id="IPR027417">
    <property type="entry name" value="P-loop_NTPase"/>
</dbReference>
<evidence type="ECO:0000313" key="2">
    <source>
        <dbReference type="EMBL" id="CAF3858010.1"/>
    </source>
</evidence>
<comment type="caution">
    <text evidence="1">The sequence shown here is derived from an EMBL/GenBank/DDBJ whole genome shotgun (WGS) entry which is preliminary data.</text>
</comment>
<accession>A0A814NKE1</accession>
<dbReference type="Gene3D" id="3.40.50.300">
    <property type="entry name" value="P-loop containing nucleotide triphosphate hydrolases"/>
    <property type="match status" value="1"/>
</dbReference>